<dbReference type="OrthoDB" id="3565018at2759"/>
<reference evidence="4" key="1">
    <citation type="submission" date="2017-12" db="EMBL/GenBank/DDBJ databases">
        <authorList>
            <consortium name="DOE Joint Genome Institute"/>
            <person name="Mondo S.J."/>
            <person name="Kjaerbolling I."/>
            <person name="Vesth T.C."/>
            <person name="Frisvad J.C."/>
            <person name="Nybo J.L."/>
            <person name="Theobald S."/>
            <person name="Kuo A."/>
            <person name="Bowyer P."/>
            <person name="Matsuda Y."/>
            <person name="Lyhne E.K."/>
            <person name="Kogle M.E."/>
            <person name="Clum A."/>
            <person name="Lipzen A."/>
            <person name="Salamov A."/>
            <person name="Ngan C.Y."/>
            <person name="Daum C."/>
            <person name="Chiniquy J."/>
            <person name="Barry K."/>
            <person name="LaButti K."/>
            <person name="Haridas S."/>
            <person name="Simmons B.A."/>
            <person name="Magnuson J.K."/>
            <person name="Mortensen U.H."/>
            <person name="Larsen T.O."/>
            <person name="Grigoriev I.V."/>
            <person name="Baker S.E."/>
            <person name="Andersen M.R."/>
            <person name="Nordberg H.P."/>
            <person name="Cantor M.N."/>
            <person name="Hua S.X."/>
        </authorList>
    </citation>
    <scope>NUCLEOTIDE SEQUENCE [LARGE SCALE GENOMIC DNA]</scope>
    <source>
        <strain evidence="4">IBT 19404</strain>
    </source>
</reference>
<evidence type="ECO:0000259" key="2">
    <source>
        <dbReference type="Pfam" id="PF24476"/>
    </source>
</evidence>
<keyword evidence="4" id="KW-1185">Reference proteome</keyword>
<evidence type="ECO:0000313" key="3">
    <source>
        <dbReference type="EMBL" id="PLN79176.1"/>
    </source>
</evidence>
<dbReference type="Pfam" id="PF24476">
    <property type="entry name" value="DUF7580"/>
    <property type="match status" value="1"/>
</dbReference>
<dbReference type="InterPro" id="IPR056002">
    <property type="entry name" value="DUF7580"/>
</dbReference>
<proteinExistence type="predicted"/>
<name>A0A2J5HPT8_9EURO</name>
<feature type="compositionally biased region" description="Basic and acidic residues" evidence="1">
    <location>
        <begin position="305"/>
        <end position="316"/>
    </location>
</feature>
<evidence type="ECO:0000313" key="4">
    <source>
        <dbReference type="Proteomes" id="UP000235023"/>
    </source>
</evidence>
<dbReference type="PANTHER" id="PTHR35186:SF4">
    <property type="entry name" value="PRION-INHIBITION AND PROPAGATION HELO DOMAIN-CONTAINING PROTEIN"/>
    <property type="match status" value="1"/>
</dbReference>
<feature type="domain" description="DUF7580" evidence="2">
    <location>
        <begin position="315"/>
        <end position="557"/>
    </location>
</feature>
<evidence type="ECO:0000256" key="1">
    <source>
        <dbReference type="SAM" id="MobiDB-lite"/>
    </source>
</evidence>
<gene>
    <name evidence="3" type="ORF">BDW42DRAFT_186897</name>
</gene>
<dbReference type="PANTHER" id="PTHR35186">
    <property type="entry name" value="ANK_REP_REGION DOMAIN-CONTAINING PROTEIN"/>
    <property type="match status" value="1"/>
</dbReference>
<dbReference type="EMBL" id="KZ559564">
    <property type="protein sequence ID" value="PLN79176.1"/>
    <property type="molecule type" value="Genomic_DNA"/>
</dbReference>
<accession>A0A2J5HPT8</accession>
<feature type="region of interest" description="Disordered" evidence="1">
    <location>
        <begin position="275"/>
        <end position="320"/>
    </location>
</feature>
<sequence>MVTGIEAASIVLAVLPLVVKRIETYVQGVQHLKSLRTSIYLRDLDTYALKLQTQEVLFKNAIEEALDGVVKYENDIDDLIQDIQGDRWKRLEIDKKLEKKMGRNYEPFSRLLNELGQIISDIDGELGLKDQSAQKLWDSTDSLKREVKKLRNFFKKGSLANVFDDLEKSNFRLSRLVHQAGKQQAFQAKRIYGRFLSWHRRSREAACSLHRSFLHGQSWKECVCKGGHSVQFILEALPNEPPDCSENPDYPRFRVIFTQGATGKAVIKDHEIETELDIDESPPPNRVHKQAPPRLSKMVRFASPKPDKEGSGDHQKTSPVQIRDICSTLNKLSGATEQSLLGCLKDEQRLHKIYYVRCIADHRDIYSLRDLLKRAAPRAPIPTTCSAEFSRRDRLQLGVNLACSVLRFHGNWLKAQWQSGDIMFKATESSQQRDPYLMWDVPGGVESQTMCKDKQSSVLVRNEVLFPLGLTLVELSLCQNLDDLYAPEDHDMLPAHTLLKTALRYLHVVGAESGVDYANVVDKCLRWHGSGEESLEDEAFQERVSRDIIVPLMQELSHLEGKSPFV</sequence>
<dbReference type="AlphaFoldDB" id="A0A2J5HPT8"/>
<organism evidence="3 4">
    <name type="scientific">Aspergillus taichungensis</name>
    <dbReference type="NCBI Taxonomy" id="482145"/>
    <lineage>
        <taxon>Eukaryota</taxon>
        <taxon>Fungi</taxon>
        <taxon>Dikarya</taxon>
        <taxon>Ascomycota</taxon>
        <taxon>Pezizomycotina</taxon>
        <taxon>Eurotiomycetes</taxon>
        <taxon>Eurotiomycetidae</taxon>
        <taxon>Eurotiales</taxon>
        <taxon>Aspergillaceae</taxon>
        <taxon>Aspergillus</taxon>
        <taxon>Aspergillus subgen. Circumdati</taxon>
    </lineage>
</organism>
<protein>
    <recommendedName>
        <fullName evidence="2">DUF7580 domain-containing protein</fullName>
    </recommendedName>
</protein>
<dbReference type="Proteomes" id="UP000235023">
    <property type="component" value="Unassembled WGS sequence"/>
</dbReference>